<feature type="compositionally biased region" description="Polar residues" evidence="14">
    <location>
        <begin position="358"/>
        <end position="372"/>
    </location>
</feature>
<comment type="cofactor">
    <cofactor evidence="1">
        <name>Co(2+)</name>
        <dbReference type="ChEBI" id="CHEBI:48828"/>
    </cofactor>
</comment>
<dbReference type="KEGG" id="snh:120036882"/>
<feature type="compositionally biased region" description="Low complexity" evidence="14">
    <location>
        <begin position="513"/>
        <end position="546"/>
    </location>
</feature>
<feature type="signal peptide" evidence="15">
    <location>
        <begin position="1"/>
        <end position="19"/>
    </location>
</feature>
<evidence type="ECO:0000256" key="1">
    <source>
        <dbReference type="ARBA" id="ARBA00001941"/>
    </source>
</evidence>
<evidence type="ECO:0000256" key="6">
    <source>
        <dbReference type="ARBA" id="ARBA00022723"/>
    </source>
</evidence>
<keyword evidence="13" id="KW-0879">Wnt signaling pathway</keyword>
<comment type="subcellular location">
    <subcellularLocation>
        <location evidence="13">Cell membrane</location>
        <topology evidence="13">Single-pass type I membrane protein</topology>
    </subcellularLocation>
    <subcellularLocation>
        <location evidence="2">Membrane</location>
        <topology evidence="2">Single-pass type I membrane protein</topology>
    </subcellularLocation>
</comment>
<dbReference type="EC" id="3.4.-.-" evidence="13"/>
<feature type="region of interest" description="Disordered" evidence="14">
    <location>
        <begin position="352"/>
        <end position="377"/>
    </location>
</feature>
<comment type="cofactor">
    <cofactor evidence="13">
        <name>Mn(2+)</name>
        <dbReference type="ChEBI" id="CHEBI:29035"/>
    </cofactor>
    <cofactor evidence="13">
        <name>Co(2+)</name>
        <dbReference type="ChEBI" id="CHEBI:48828"/>
    </cofactor>
    <text evidence="13">Divalent metal cations. Mn(2+) or Co(2+).</text>
</comment>
<evidence type="ECO:0000256" key="8">
    <source>
        <dbReference type="ARBA" id="ARBA00022801"/>
    </source>
</evidence>
<evidence type="ECO:0000256" key="14">
    <source>
        <dbReference type="SAM" id="MobiDB-lite"/>
    </source>
</evidence>
<feature type="compositionally biased region" description="Low complexity" evidence="14">
    <location>
        <begin position="558"/>
        <end position="622"/>
    </location>
</feature>
<dbReference type="InterPro" id="IPR002816">
    <property type="entry name" value="TraB/PrgY/GumN_fam"/>
</dbReference>
<keyword evidence="13" id="KW-1003">Cell membrane</keyword>
<evidence type="ECO:0000256" key="11">
    <source>
        <dbReference type="ARBA" id="ARBA00023136"/>
    </source>
</evidence>
<evidence type="ECO:0000256" key="2">
    <source>
        <dbReference type="ARBA" id="ARBA00004479"/>
    </source>
</evidence>
<keyword evidence="16" id="KW-1185">Reference proteome</keyword>
<dbReference type="PANTHER" id="PTHR31120:SF7">
    <property type="entry name" value="METALLOPROTEASE TIKI1"/>
    <property type="match status" value="1"/>
</dbReference>
<feature type="chain" id="PRO_5035890349" description="Metalloprotease TIKI" evidence="15">
    <location>
        <begin position="20"/>
        <end position="720"/>
    </location>
</feature>
<keyword evidence="7 13" id="KW-0732">Signal</keyword>
<gene>
    <name evidence="17" type="primary">LOC120036882</name>
</gene>
<reference evidence="17" key="1">
    <citation type="submission" date="2025-08" db="UniProtKB">
        <authorList>
            <consortium name="RefSeq"/>
        </authorList>
    </citation>
    <scope>IDENTIFICATION</scope>
    <source>
        <tissue evidence="17">White muscle</tissue>
    </source>
</reference>
<feature type="compositionally biased region" description="Polar residues" evidence="14">
    <location>
        <begin position="494"/>
        <end position="512"/>
    </location>
</feature>
<keyword evidence="6 13" id="KW-0479">Metal-binding</keyword>
<dbReference type="GO" id="GO:0030178">
    <property type="term" value="P:negative regulation of Wnt signaling pathway"/>
    <property type="evidence" value="ECO:0007669"/>
    <property type="project" value="UniProtKB-UniRule"/>
</dbReference>
<feature type="compositionally biased region" description="Basic and acidic residues" evidence="14">
    <location>
        <begin position="623"/>
        <end position="634"/>
    </location>
</feature>
<organism evidence="16 17">
    <name type="scientific">Salvelinus namaycush</name>
    <name type="common">Lake trout</name>
    <name type="synonym">Salmo namaycush</name>
    <dbReference type="NCBI Taxonomy" id="8040"/>
    <lineage>
        <taxon>Eukaryota</taxon>
        <taxon>Metazoa</taxon>
        <taxon>Chordata</taxon>
        <taxon>Craniata</taxon>
        <taxon>Vertebrata</taxon>
        <taxon>Euteleostomi</taxon>
        <taxon>Actinopterygii</taxon>
        <taxon>Neopterygii</taxon>
        <taxon>Teleostei</taxon>
        <taxon>Protacanthopterygii</taxon>
        <taxon>Salmoniformes</taxon>
        <taxon>Salmonidae</taxon>
        <taxon>Salmoninae</taxon>
        <taxon>Salvelinus</taxon>
    </lineage>
</organism>
<dbReference type="GO" id="GO:0006508">
    <property type="term" value="P:proteolysis"/>
    <property type="evidence" value="ECO:0007669"/>
    <property type="project" value="UniProtKB-KW"/>
</dbReference>
<comment type="function">
    <text evidence="13">Metalloprotease that acts as a negative regulator of the Wnt signaling pathway by mediating the cleavage of the N-terminal residues of a subset of Wnt proteins. Following cleavage, Wnt proteins become oxidized and form large disulfide-bond oligomers, leading to their inactivation.</text>
</comment>
<dbReference type="GO" id="GO:0004222">
    <property type="term" value="F:metalloendopeptidase activity"/>
    <property type="evidence" value="ECO:0007669"/>
    <property type="project" value="UniProtKB-UniRule"/>
</dbReference>
<evidence type="ECO:0000256" key="12">
    <source>
        <dbReference type="ARBA" id="ARBA00023180"/>
    </source>
</evidence>
<dbReference type="InterPro" id="IPR040230">
    <property type="entry name" value="TIKI1/2-like"/>
</dbReference>
<keyword evidence="5" id="KW-0812">Transmembrane</keyword>
<dbReference type="Pfam" id="PF01963">
    <property type="entry name" value="TraB_PrgY_gumN"/>
    <property type="match status" value="1"/>
</dbReference>
<feature type="region of interest" description="Disordered" evidence="14">
    <location>
        <begin position="491"/>
        <end position="636"/>
    </location>
</feature>
<evidence type="ECO:0000313" key="16">
    <source>
        <dbReference type="Proteomes" id="UP000808372"/>
    </source>
</evidence>
<accession>A0A8U0U4J4</accession>
<dbReference type="PANTHER" id="PTHR31120">
    <property type="entry name" value="METALLOPROTEASE TIKI"/>
    <property type="match status" value="1"/>
</dbReference>
<dbReference type="GO" id="GO:0005886">
    <property type="term" value="C:plasma membrane"/>
    <property type="evidence" value="ECO:0007669"/>
    <property type="project" value="UniProtKB-SubCell"/>
</dbReference>
<proteinExistence type="inferred from homology"/>
<keyword evidence="11" id="KW-0472">Membrane</keyword>
<protein>
    <recommendedName>
        <fullName evidence="13">Metalloprotease TIKI</fullName>
        <ecNumber evidence="13">3.4.-.-</ecNumber>
    </recommendedName>
    <alternativeName>
        <fullName evidence="13">TRAB domain-containing protein 2</fullName>
    </alternativeName>
</protein>
<dbReference type="AlphaFoldDB" id="A0A8U0U4J4"/>
<evidence type="ECO:0000256" key="5">
    <source>
        <dbReference type="ARBA" id="ARBA00022692"/>
    </source>
</evidence>
<keyword evidence="10 13" id="KW-0482">Metalloprotease</keyword>
<evidence type="ECO:0000256" key="10">
    <source>
        <dbReference type="ARBA" id="ARBA00023049"/>
    </source>
</evidence>
<evidence type="ECO:0000313" key="17">
    <source>
        <dbReference type="RefSeq" id="XP_038839105.1"/>
    </source>
</evidence>
<dbReference type="GO" id="GO:0046872">
    <property type="term" value="F:metal ion binding"/>
    <property type="evidence" value="ECO:0007669"/>
    <property type="project" value="UniProtKB-UniRule"/>
</dbReference>
<dbReference type="Proteomes" id="UP000808372">
    <property type="component" value="Unplaced"/>
</dbReference>
<evidence type="ECO:0000256" key="13">
    <source>
        <dbReference type="RuleBase" id="RU369069"/>
    </source>
</evidence>
<evidence type="ECO:0000256" key="7">
    <source>
        <dbReference type="ARBA" id="ARBA00022729"/>
    </source>
</evidence>
<keyword evidence="8 13" id="KW-0378">Hydrolase</keyword>
<dbReference type="GeneID" id="120036882"/>
<evidence type="ECO:0000256" key="3">
    <source>
        <dbReference type="ARBA" id="ARBA00008261"/>
    </source>
</evidence>
<keyword evidence="9" id="KW-1133">Transmembrane helix</keyword>
<evidence type="ECO:0000256" key="15">
    <source>
        <dbReference type="SAM" id="SignalP"/>
    </source>
</evidence>
<keyword evidence="12" id="KW-0325">Glycoprotein</keyword>
<keyword evidence="4 13" id="KW-0645">Protease</keyword>
<comment type="similarity">
    <text evidence="3 13">Belongs to the TIKI family.</text>
</comment>
<sequence>MLVSWVTFIQAFLILLVKGADQWSLRESSNCELKRKQSDLNSFLWTIKRNPPSYFYGTIHVPYTRVWDFIPENSKKAFQESNMVYLELDLTDPYTISALTSCQLLPQGGTLQDVLPRDIYRRLKRHLEYVKLMMPFWMTPDQRGKGLYADYLFNAIAGNWERKRPVWVMLMVNSLTEADIKTRGVPVLDLYLAQEAERMRKRTGAVEKVEEQCHPLNGLNFSQVIFALNQTLVQQESVRAGILQGSYTTEDLIKHYNCGDLNSIIFNHDTSQVPNFNNVTLRPSEQITAQEIDSYFRQELIYKRNDRMGNRVKALMEEHPDNSFFFAFGAGHFLGNNTVIDVLRSQGYEVEHTPAGQPINSRSISAPDQTGHSLGRDLDESPYLEPFLHELHDEEQQHPLQDNPLPNILPPRHSHSLELMNKMDRKLKKKRRNKQRKHQRNGQFNDLWVRIEESTTVESPPPPLVRIINGYITVRPHHHNYERGHTHGRANYNRLLSGSSASTPLCRSSGSHASARSPGSPLSARSPGSPASPGSSGSHSSARSPGFPASTGLSGFHASARSPGSPASTGSSGSHASSGLPGSPASTGSSGFHASPGLPGSPASAGLPGSSAPAGSTGSRTPSWRDRSPPDPRVRPLYLRGPISQAIDLRGPISQAIDLRGPISQAIDLRGPISQAIDLRGPISQAIDLRGPISQAIDLRGPISQAIDLRGLIAVPEHQV</sequence>
<dbReference type="RefSeq" id="XP_038839105.1">
    <property type="nucleotide sequence ID" value="XM_038983177.1"/>
</dbReference>
<dbReference type="CDD" id="cd14789">
    <property type="entry name" value="Tiki"/>
    <property type="match status" value="1"/>
</dbReference>
<evidence type="ECO:0000256" key="4">
    <source>
        <dbReference type="ARBA" id="ARBA00022670"/>
    </source>
</evidence>
<dbReference type="GO" id="GO:0016055">
    <property type="term" value="P:Wnt signaling pathway"/>
    <property type="evidence" value="ECO:0007669"/>
    <property type="project" value="UniProtKB-KW"/>
</dbReference>
<name>A0A8U0U4J4_SALNM</name>
<evidence type="ECO:0000256" key="9">
    <source>
        <dbReference type="ARBA" id="ARBA00022989"/>
    </source>
</evidence>